<keyword evidence="7 11" id="KW-0413">Isomerase</keyword>
<dbReference type="InterPro" id="IPR000504">
    <property type="entry name" value="RRM_dom"/>
</dbReference>
<evidence type="ECO:0000256" key="6">
    <source>
        <dbReference type="ARBA" id="ARBA00023110"/>
    </source>
</evidence>
<dbReference type="GO" id="GO:0003755">
    <property type="term" value="F:peptidyl-prolyl cis-trans isomerase activity"/>
    <property type="evidence" value="ECO:0007669"/>
    <property type="project" value="UniProtKB-KW"/>
</dbReference>
<comment type="function">
    <text evidence="2">PPIases accelerate the folding of proteins. It catalyzes the cis-trans isomerization of proline imidic peptide bonds in oligopeptides.</text>
</comment>
<dbReference type="VEuPathDB" id="MicrosporidiaDB:DI09_7p340"/>
<gene>
    <name evidence="11" type="ORF">DI09_7p340</name>
</gene>
<feature type="domain" description="RRM" evidence="10">
    <location>
        <begin position="52"/>
        <end position="130"/>
    </location>
</feature>
<dbReference type="InterPro" id="IPR035979">
    <property type="entry name" value="RBD_domain_sf"/>
</dbReference>
<dbReference type="GO" id="GO:0005634">
    <property type="term" value="C:nucleus"/>
    <property type="evidence" value="ECO:0007669"/>
    <property type="project" value="UniProtKB-SubCell"/>
</dbReference>
<dbReference type="GeneID" id="25260864"/>
<keyword evidence="8" id="KW-0539">Nucleus</keyword>
<dbReference type="PANTHER" id="PTHR45843:SF1">
    <property type="entry name" value="PEPTIDYL-PROLYL CIS-TRANS ISOMERASE-LIKE 4"/>
    <property type="match status" value="1"/>
</dbReference>
<dbReference type="InterPro" id="IPR035542">
    <property type="entry name" value="CRIP"/>
</dbReference>
<dbReference type="PROSITE" id="PS50102">
    <property type="entry name" value="RRM"/>
    <property type="match status" value="1"/>
</dbReference>
<dbReference type="SUPFAM" id="SSF54928">
    <property type="entry name" value="RNA-binding domain, RBD"/>
    <property type="match status" value="1"/>
</dbReference>
<keyword evidence="9" id="KW-0694">RNA-binding</keyword>
<comment type="similarity">
    <text evidence="4">Belongs to the cyclophilin-type PPIase family. PPIL4 subfamily.</text>
</comment>
<reference evidence="11 12" key="1">
    <citation type="submission" date="2014-04" db="EMBL/GenBank/DDBJ databases">
        <title>A new species of microsporidia sheds light on the evolution of extreme parasitism.</title>
        <authorList>
            <person name="Haag K.L."/>
            <person name="James T.Y."/>
            <person name="Larsson R."/>
            <person name="Schaer T.M."/>
            <person name="Refardt D."/>
            <person name="Pombert J.-F."/>
            <person name="Ebert D."/>
        </authorList>
    </citation>
    <scope>NUCLEOTIDE SEQUENCE [LARGE SCALE GENOMIC DNA]</scope>
    <source>
        <strain evidence="11 12">UGP3</strain>
        <tissue evidence="11">Spores</tissue>
    </source>
</reference>
<accession>A0A098VMR2</accession>
<dbReference type="HOGENOM" id="CLU_1619449_0_0_1"/>
<protein>
    <recommendedName>
        <fullName evidence="5">peptidylprolyl isomerase</fullName>
        <ecNumber evidence="5">5.2.1.8</ecNumber>
    </recommendedName>
</protein>
<evidence type="ECO:0000259" key="10">
    <source>
        <dbReference type="PROSITE" id="PS50102"/>
    </source>
</evidence>
<keyword evidence="12" id="KW-1185">Reference proteome</keyword>
<evidence type="ECO:0000256" key="7">
    <source>
        <dbReference type="ARBA" id="ARBA00023235"/>
    </source>
</evidence>
<dbReference type="GO" id="GO:0003723">
    <property type="term" value="F:RNA binding"/>
    <property type="evidence" value="ECO:0007669"/>
    <property type="project" value="UniProtKB-UniRule"/>
</dbReference>
<keyword evidence="6" id="KW-0697">Rotamase</keyword>
<evidence type="ECO:0000256" key="4">
    <source>
        <dbReference type="ARBA" id="ARBA00010739"/>
    </source>
</evidence>
<evidence type="ECO:0000256" key="1">
    <source>
        <dbReference type="ARBA" id="ARBA00000971"/>
    </source>
</evidence>
<dbReference type="AlphaFoldDB" id="A0A098VMR2"/>
<dbReference type="EMBL" id="JMKJ01000590">
    <property type="protein sequence ID" value="KGG50255.1"/>
    <property type="molecule type" value="Genomic_DNA"/>
</dbReference>
<dbReference type="EC" id="5.2.1.8" evidence="5"/>
<dbReference type="InterPro" id="IPR012677">
    <property type="entry name" value="Nucleotide-bd_a/b_plait_sf"/>
</dbReference>
<evidence type="ECO:0000256" key="2">
    <source>
        <dbReference type="ARBA" id="ARBA00002388"/>
    </source>
</evidence>
<dbReference type="OrthoDB" id="439808at2759"/>
<evidence type="ECO:0000313" key="12">
    <source>
        <dbReference type="Proteomes" id="UP000029725"/>
    </source>
</evidence>
<dbReference type="SMART" id="SM00360">
    <property type="entry name" value="RRM"/>
    <property type="match status" value="1"/>
</dbReference>
<dbReference type="Pfam" id="PF00076">
    <property type="entry name" value="RRM_1"/>
    <property type="match status" value="1"/>
</dbReference>
<dbReference type="Gene3D" id="3.30.70.330">
    <property type="match status" value="1"/>
</dbReference>
<evidence type="ECO:0000256" key="5">
    <source>
        <dbReference type="ARBA" id="ARBA00013194"/>
    </source>
</evidence>
<dbReference type="PANTHER" id="PTHR45843">
    <property type="entry name" value="PEPTIDYL-PROLYL CIS-TRANS ISOMERASE-LIKE 4"/>
    <property type="match status" value="1"/>
</dbReference>
<evidence type="ECO:0000313" key="11">
    <source>
        <dbReference type="EMBL" id="KGG50255.1"/>
    </source>
</evidence>
<dbReference type="RefSeq" id="XP_013236682.1">
    <property type="nucleotide sequence ID" value="XM_013381228.1"/>
</dbReference>
<dbReference type="CDD" id="cd12235">
    <property type="entry name" value="RRM_PPIL4"/>
    <property type="match status" value="1"/>
</dbReference>
<comment type="subcellular location">
    <subcellularLocation>
        <location evidence="3">Nucleus</location>
    </subcellularLocation>
</comment>
<dbReference type="Proteomes" id="UP000029725">
    <property type="component" value="Unassembled WGS sequence"/>
</dbReference>
<comment type="catalytic activity">
    <reaction evidence="1">
        <text>[protein]-peptidylproline (omega=180) = [protein]-peptidylproline (omega=0)</text>
        <dbReference type="Rhea" id="RHEA:16237"/>
        <dbReference type="Rhea" id="RHEA-COMP:10747"/>
        <dbReference type="Rhea" id="RHEA-COMP:10748"/>
        <dbReference type="ChEBI" id="CHEBI:83833"/>
        <dbReference type="ChEBI" id="CHEBI:83834"/>
        <dbReference type="EC" id="5.2.1.8"/>
    </reaction>
</comment>
<organism evidence="11 12">
    <name type="scientific">Mitosporidium daphniae</name>
    <dbReference type="NCBI Taxonomy" id="1485682"/>
    <lineage>
        <taxon>Eukaryota</taxon>
        <taxon>Fungi</taxon>
        <taxon>Fungi incertae sedis</taxon>
        <taxon>Microsporidia</taxon>
        <taxon>Mitosporidium</taxon>
    </lineage>
</organism>
<sequence>MSKLRKDYSKLSDAELDAAIEAARRARDASSRAVTLEILGDVPSANLAPPENVLFVCKLNPVTEDEDLELIFSRFGPIKSLEIIRNPRTGQSLQYAFIEYESKESCEEAYKKMENVLIDDRRIHVDFSQSLSKLKDYHVISSSTMNPRFKRLASGGGGGKSQSI</sequence>
<evidence type="ECO:0000256" key="9">
    <source>
        <dbReference type="PROSITE-ProRule" id="PRU00176"/>
    </source>
</evidence>
<evidence type="ECO:0000256" key="3">
    <source>
        <dbReference type="ARBA" id="ARBA00004123"/>
    </source>
</evidence>
<comment type="caution">
    <text evidence="11">The sequence shown here is derived from an EMBL/GenBank/DDBJ whole genome shotgun (WGS) entry which is preliminary data.</text>
</comment>
<evidence type="ECO:0000256" key="8">
    <source>
        <dbReference type="ARBA" id="ARBA00023242"/>
    </source>
</evidence>
<name>A0A098VMR2_9MICR</name>
<proteinExistence type="inferred from homology"/>